<comment type="caution">
    <text evidence="2">The sequence shown here is derived from an EMBL/GenBank/DDBJ whole genome shotgun (WGS) entry which is preliminary data.</text>
</comment>
<evidence type="ECO:0000313" key="3">
    <source>
        <dbReference type="Proteomes" id="UP000626656"/>
    </source>
</evidence>
<proteinExistence type="predicted"/>
<protein>
    <submittedName>
        <fullName evidence="2">Uncharacterized protein</fullName>
    </submittedName>
</protein>
<feature type="transmembrane region" description="Helical" evidence="1">
    <location>
        <begin position="5"/>
        <end position="23"/>
    </location>
</feature>
<keyword evidence="3" id="KW-1185">Reference proteome</keyword>
<dbReference type="EMBL" id="CAHJWF010000046">
    <property type="protein sequence ID" value="CAB5497480.1"/>
    <property type="molecule type" value="Genomic_DNA"/>
</dbReference>
<name>A0ABN7G860_9GAMM</name>
<gene>
    <name evidence="2" type="ORF">AZO1586I_178</name>
</gene>
<evidence type="ECO:0000313" key="2">
    <source>
        <dbReference type="EMBL" id="CAB5497480.1"/>
    </source>
</evidence>
<feature type="transmembrane region" description="Helical" evidence="1">
    <location>
        <begin position="29"/>
        <end position="47"/>
    </location>
</feature>
<keyword evidence="1" id="KW-0472">Membrane</keyword>
<organism evidence="2 3">
    <name type="scientific">Bathymodiolus thermophilus thioautotrophic gill symbiont</name>
    <dbReference type="NCBI Taxonomy" id="2360"/>
    <lineage>
        <taxon>Bacteria</taxon>
        <taxon>Pseudomonadati</taxon>
        <taxon>Pseudomonadota</taxon>
        <taxon>Gammaproteobacteria</taxon>
        <taxon>sulfur-oxidizing symbionts</taxon>
    </lineage>
</organism>
<sequence>MFKFIIRLISYFISLFFSFFHSLNVTTLQTSHLFFIGCLGGFYFTGLV</sequence>
<keyword evidence="1" id="KW-1133">Transmembrane helix</keyword>
<evidence type="ECO:0000256" key="1">
    <source>
        <dbReference type="SAM" id="Phobius"/>
    </source>
</evidence>
<keyword evidence="1" id="KW-0812">Transmembrane</keyword>
<reference evidence="2 3" key="1">
    <citation type="submission" date="2020-05" db="EMBL/GenBank/DDBJ databases">
        <authorList>
            <person name="Petersen J."/>
            <person name="Sayavedra L."/>
        </authorList>
    </citation>
    <scope>NUCLEOTIDE SEQUENCE [LARGE SCALE GENOMIC DNA]</scope>
    <source>
        <strain evidence="2">B azoricus SOX ET2 1586I</strain>
    </source>
</reference>
<accession>A0ABN7G860</accession>
<dbReference type="Proteomes" id="UP000626656">
    <property type="component" value="Unassembled WGS sequence"/>
</dbReference>